<sequence length="112" mass="12543">MRRCCTQVTCDRKQNERSPAVANRIEHNADDNRFEIYVDDALAGYADYVEANGVRDFGHTVTNPDFRGQGLAGQVVKAALDRSREQGFKIVPSCSYVEKYVATHPEYADLVA</sequence>
<feature type="domain" description="N-acetyltransferase" evidence="1">
    <location>
        <begin position="26"/>
        <end position="112"/>
    </location>
</feature>
<dbReference type="OrthoDB" id="5405911at2"/>
<protein>
    <submittedName>
        <fullName evidence="2">N-acetyltransferase</fullName>
    </submittedName>
</protein>
<dbReference type="GO" id="GO:0016740">
    <property type="term" value="F:transferase activity"/>
    <property type="evidence" value="ECO:0007669"/>
    <property type="project" value="UniProtKB-KW"/>
</dbReference>
<name>A0A438BC78_9NOCA</name>
<comment type="caution">
    <text evidence="2">The sequence shown here is derived from an EMBL/GenBank/DDBJ whole genome shotgun (WGS) entry which is preliminary data.</text>
</comment>
<dbReference type="Pfam" id="PF14542">
    <property type="entry name" value="Acetyltransf_CG"/>
    <property type="match status" value="1"/>
</dbReference>
<evidence type="ECO:0000259" key="1">
    <source>
        <dbReference type="PROSITE" id="PS51729"/>
    </source>
</evidence>
<keyword evidence="2" id="KW-0808">Transferase</keyword>
<dbReference type="PANTHER" id="PTHR31435:SF9">
    <property type="entry name" value="PROTEIN NATD1"/>
    <property type="match status" value="1"/>
</dbReference>
<gene>
    <name evidence="2" type="ORF">EGT67_17405</name>
</gene>
<keyword evidence="3" id="KW-1185">Reference proteome</keyword>
<dbReference type="PANTHER" id="PTHR31435">
    <property type="entry name" value="PROTEIN NATD1"/>
    <property type="match status" value="1"/>
</dbReference>
<organism evidence="2 3">
    <name type="scientific">Prescottella agglutinans</name>
    <dbReference type="NCBI Taxonomy" id="1644129"/>
    <lineage>
        <taxon>Bacteria</taxon>
        <taxon>Bacillati</taxon>
        <taxon>Actinomycetota</taxon>
        <taxon>Actinomycetes</taxon>
        <taxon>Mycobacteriales</taxon>
        <taxon>Nocardiaceae</taxon>
        <taxon>Prescottella</taxon>
    </lineage>
</organism>
<dbReference type="InterPro" id="IPR016181">
    <property type="entry name" value="Acyl_CoA_acyltransferase"/>
</dbReference>
<evidence type="ECO:0000313" key="3">
    <source>
        <dbReference type="Proteomes" id="UP000286208"/>
    </source>
</evidence>
<dbReference type="CDD" id="cd04301">
    <property type="entry name" value="NAT_SF"/>
    <property type="match status" value="1"/>
</dbReference>
<dbReference type="Gene3D" id="3.40.630.30">
    <property type="match status" value="1"/>
</dbReference>
<dbReference type="InterPro" id="IPR031165">
    <property type="entry name" value="GNAT_YJDJ"/>
</dbReference>
<dbReference type="PROSITE" id="PS51729">
    <property type="entry name" value="GNAT_YJDJ"/>
    <property type="match status" value="1"/>
</dbReference>
<dbReference type="InterPro" id="IPR045057">
    <property type="entry name" value="Gcn5-rel_NAT"/>
</dbReference>
<dbReference type="Proteomes" id="UP000286208">
    <property type="component" value="Unassembled WGS sequence"/>
</dbReference>
<evidence type="ECO:0000313" key="2">
    <source>
        <dbReference type="EMBL" id="RVW08345.1"/>
    </source>
</evidence>
<reference evidence="2 3" key="1">
    <citation type="submission" date="2018-11" db="EMBL/GenBank/DDBJ databases">
        <title>Rhodococcus spongicola sp. nov. and Rhodococcus xishaensis sp. nov. from marine sponges.</title>
        <authorList>
            <person name="Li L."/>
            <person name="Lin H.W."/>
        </authorList>
    </citation>
    <scope>NUCLEOTIDE SEQUENCE [LARGE SCALE GENOMIC DNA]</scope>
    <source>
        <strain evidence="2 3">CCTCC AB2014297</strain>
    </source>
</reference>
<dbReference type="AlphaFoldDB" id="A0A438BC78"/>
<accession>A0A438BC78</accession>
<dbReference type="EMBL" id="RKLP01000009">
    <property type="protein sequence ID" value="RVW08345.1"/>
    <property type="molecule type" value="Genomic_DNA"/>
</dbReference>
<dbReference type="SUPFAM" id="SSF55729">
    <property type="entry name" value="Acyl-CoA N-acyltransferases (Nat)"/>
    <property type="match status" value="1"/>
</dbReference>
<proteinExistence type="predicted"/>